<name>A0ABQ2BL67_9SPHI</name>
<dbReference type="InterPro" id="IPR021255">
    <property type="entry name" value="DUF2807"/>
</dbReference>
<evidence type="ECO:0000256" key="1">
    <source>
        <dbReference type="SAM" id="MobiDB-lite"/>
    </source>
</evidence>
<feature type="region of interest" description="Disordered" evidence="1">
    <location>
        <begin position="206"/>
        <end position="235"/>
    </location>
</feature>
<dbReference type="Pfam" id="PF10988">
    <property type="entry name" value="DUF2807"/>
    <property type="match status" value="1"/>
</dbReference>
<gene>
    <name evidence="3" type="ORF">GCM10008119_34760</name>
</gene>
<keyword evidence="4" id="KW-1185">Reference proteome</keyword>
<feature type="domain" description="Putative auto-transporter adhesin head GIN" evidence="2">
    <location>
        <begin position="35"/>
        <end position="218"/>
    </location>
</feature>
<comment type="caution">
    <text evidence="3">The sequence shown here is derived from an EMBL/GenBank/DDBJ whole genome shotgun (WGS) entry which is preliminary data.</text>
</comment>
<evidence type="ECO:0000313" key="4">
    <source>
        <dbReference type="Proteomes" id="UP000645390"/>
    </source>
</evidence>
<protein>
    <submittedName>
        <fullName evidence="3">DUF2807 domain-containing protein</fullName>
    </submittedName>
</protein>
<reference evidence="4" key="1">
    <citation type="journal article" date="2019" name="Int. J. Syst. Evol. Microbiol.">
        <title>The Global Catalogue of Microorganisms (GCM) 10K type strain sequencing project: providing services to taxonomists for standard genome sequencing and annotation.</title>
        <authorList>
            <consortium name="The Broad Institute Genomics Platform"/>
            <consortium name="The Broad Institute Genome Sequencing Center for Infectious Disease"/>
            <person name="Wu L."/>
            <person name="Ma J."/>
        </authorList>
    </citation>
    <scope>NUCLEOTIDE SEQUENCE [LARGE SCALE GENOMIC DNA]</scope>
    <source>
        <strain evidence="4">CCM 8939</strain>
    </source>
</reference>
<accession>A0ABQ2BL67</accession>
<dbReference type="Proteomes" id="UP000645390">
    <property type="component" value="Unassembled WGS sequence"/>
</dbReference>
<evidence type="ECO:0000313" key="3">
    <source>
        <dbReference type="EMBL" id="GGI28861.1"/>
    </source>
</evidence>
<proteinExistence type="predicted"/>
<evidence type="ECO:0000259" key="2">
    <source>
        <dbReference type="Pfam" id="PF10988"/>
    </source>
</evidence>
<sequence>MKNSLKTSATLLFIVIGTYIAKAQETKNVSIKNLSSITISSGIDLYLTQNGGESLNIKASSELLKNVVVEQNGGNLTIKMKEGLNWGSMFRNQTVKAYVNFKTLAALTASGGSDVFSQGQIKAVKFALRSSGGSDVKLNLVCTDLELQTSGGSDVTLTGKAENMVLQTSGGSDVDAYDFIVNYAKVTASGGSDANINVSKGLEAGASGGSDVHYKGNASLKKTSSSKSGDVTKVN</sequence>
<dbReference type="EMBL" id="BMDJ01000012">
    <property type="protein sequence ID" value="GGI28861.1"/>
    <property type="molecule type" value="Genomic_DNA"/>
</dbReference>
<dbReference type="Gene3D" id="2.160.20.120">
    <property type="match status" value="1"/>
</dbReference>
<organism evidence="3 4">
    <name type="scientific">Pedobacter mendelii</name>
    <dbReference type="NCBI Taxonomy" id="1908240"/>
    <lineage>
        <taxon>Bacteria</taxon>
        <taxon>Pseudomonadati</taxon>
        <taxon>Bacteroidota</taxon>
        <taxon>Sphingobacteriia</taxon>
        <taxon>Sphingobacteriales</taxon>
        <taxon>Sphingobacteriaceae</taxon>
        <taxon>Pedobacter</taxon>
    </lineage>
</organism>
<dbReference type="RefSeq" id="WP_188416905.1">
    <property type="nucleotide sequence ID" value="NZ_BMDJ01000012.1"/>
</dbReference>
<feature type="compositionally biased region" description="Polar residues" evidence="1">
    <location>
        <begin position="220"/>
        <end position="235"/>
    </location>
</feature>